<evidence type="ECO:0000256" key="2">
    <source>
        <dbReference type="ARBA" id="ARBA00007998"/>
    </source>
</evidence>
<dbReference type="Gene3D" id="1.20.1740.10">
    <property type="entry name" value="Amino acid/polyamine transporter I"/>
    <property type="match status" value="1"/>
</dbReference>
<dbReference type="PANTHER" id="PTHR34975:SF2">
    <property type="entry name" value="SPORE GERMINATION PROTEIN A2"/>
    <property type="match status" value="1"/>
</dbReference>
<evidence type="ECO:0000256" key="4">
    <source>
        <dbReference type="ARBA" id="ARBA00022544"/>
    </source>
</evidence>
<evidence type="ECO:0000256" key="1">
    <source>
        <dbReference type="ARBA" id="ARBA00004141"/>
    </source>
</evidence>
<feature type="transmembrane region" description="Helical" evidence="8">
    <location>
        <begin position="123"/>
        <end position="141"/>
    </location>
</feature>
<dbReference type="Pfam" id="PF03845">
    <property type="entry name" value="Spore_permease"/>
    <property type="match status" value="1"/>
</dbReference>
<feature type="transmembrane region" description="Helical" evidence="8">
    <location>
        <begin position="47"/>
        <end position="68"/>
    </location>
</feature>
<keyword evidence="3" id="KW-0813">Transport</keyword>
<evidence type="ECO:0000256" key="8">
    <source>
        <dbReference type="SAM" id="Phobius"/>
    </source>
</evidence>
<feature type="transmembrane region" description="Helical" evidence="8">
    <location>
        <begin position="15"/>
        <end position="35"/>
    </location>
</feature>
<evidence type="ECO:0000313" key="9">
    <source>
        <dbReference type="EMBL" id="MDQ0159892.1"/>
    </source>
</evidence>
<comment type="caution">
    <text evidence="9">The sequence shown here is derived from an EMBL/GenBank/DDBJ whole genome shotgun (WGS) entry which is preliminary data.</text>
</comment>
<feature type="transmembrane region" description="Helical" evidence="8">
    <location>
        <begin position="224"/>
        <end position="244"/>
    </location>
</feature>
<accession>A0ABT9VFZ0</accession>
<dbReference type="RefSeq" id="WP_306976716.1">
    <property type="nucleotide sequence ID" value="NZ_JAUSTQ010000007.1"/>
</dbReference>
<dbReference type="InterPro" id="IPR004761">
    <property type="entry name" value="Spore_GerAB"/>
</dbReference>
<feature type="transmembrane region" description="Helical" evidence="8">
    <location>
        <begin position="88"/>
        <end position="111"/>
    </location>
</feature>
<evidence type="ECO:0000256" key="3">
    <source>
        <dbReference type="ARBA" id="ARBA00022448"/>
    </source>
</evidence>
<feature type="transmembrane region" description="Helical" evidence="8">
    <location>
        <begin position="307"/>
        <end position="324"/>
    </location>
</feature>
<feature type="transmembrane region" description="Helical" evidence="8">
    <location>
        <begin position="336"/>
        <end position="358"/>
    </location>
</feature>
<keyword evidence="10" id="KW-1185">Reference proteome</keyword>
<dbReference type="EMBL" id="JAUSTQ010000007">
    <property type="protein sequence ID" value="MDQ0159892.1"/>
    <property type="molecule type" value="Genomic_DNA"/>
</dbReference>
<proteinExistence type="inferred from homology"/>
<keyword evidence="6 8" id="KW-1133">Transmembrane helix</keyword>
<sequence>MPENLNIPDHRKLKAVYLIIVLHTMQIGVGIAGYPRIVFMEAGRGSLISLIIAAIALHIIIACIVYVLRSFENQDLHGVLTQFFGKWFGKIITFFFIIYFFMLFLSVQVNYIEFVRVFIFPDMSSWLISLFLLSLVLYAALGGVRVAVGASIVFFFGAIWMVGLQIEPMTYIKFDNYLPMFEASPGELLSGALKTSYTILGFELLWVLYPYLNEKNKVHRYSQLSMSITVSMIIFLTFVSIGFFSDEQLKELTWPVLSTIKIISFPMFERFDIVTVALWMIIVLPNLILLCWMTGMSVKRVFGGKETYYIFIICLVAFICQSFLDNRYLVGSFTNLVGQTGILSGFLFPVLMVPFAMYHRRKGAKNHGKQS</sequence>
<evidence type="ECO:0000256" key="7">
    <source>
        <dbReference type="ARBA" id="ARBA00023136"/>
    </source>
</evidence>
<evidence type="ECO:0000313" key="10">
    <source>
        <dbReference type="Proteomes" id="UP001224359"/>
    </source>
</evidence>
<keyword evidence="4" id="KW-0309">Germination</keyword>
<feature type="transmembrane region" description="Helical" evidence="8">
    <location>
        <begin position="273"/>
        <end position="295"/>
    </location>
</feature>
<comment type="similarity">
    <text evidence="2">Belongs to the amino acid-polyamine-organocation (APC) superfamily. Spore germination protein (SGP) (TC 2.A.3.9) family.</text>
</comment>
<comment type="subcellular location">
    <subcellularLocation>
        <location evidence="1">Membrane</location>
        <topology evidence="1">Multi-pass membrane protein</topology>
    </subcellularLocation>
</comment>
<feature type="transmembrane region" description="Helical" evidence="8">
    <location>
        <begin position="192"/>
        <end position="212"/>
    </location>
</feature>
<evidence type="ECO:0000256" key="6">
    <source>
        <dbReference type="ARBA" id="ARBA00022989"/>
    </source>
</evidence>
<evidence type="ECO:0000256" key="5">
    <source>
        <dbReference type="ARBA" id="ARBA00022692"/>
    </source>
</evidence>
<protein>
    <submittedName>
        <fullName evidence="9">Spore germination protein (Amino acid permease)</fullName>
    </submittedName>
</protein>
<organism evidence="9 10">
    <name type="scientific">Alkalibacillus salilacus</name>
    <dbReference type="NCBI Taxonomy" id="284582"/>
    <lineage>
        <taxon>Bacteria</taxon>
        <taxon>Bacillati</taxon>
        <taxon>Bacillota</taxon>
        <taxon>Bacilli</taxon>
        <taxon>Bacillales</taxon>
        <taxon>Bacillaceae</taxon>
        <taxon>Alkalibacillus</taxon>
    </lineage>
</organism>
<keyword evidence="5 8" id="KW-0812">Transmembrane</keyword>
<reference evidence="9 10" key="1">
    <citation type="submission" date="2023-07" db="EMBL/GenBank/DDBJ databases">
        <title>Genomic Encyclopedia of Type Strains, Phase IV (KMG-IV): sequencing the most valuable type-strain genomes for metagenomic binning, comparative biology and taxonomic classification.</title>
        <authorList>
            <person name="Goeker M."/>
        </authorList>
    </citation>
    <scope>NUCLEOTIDE SEQUENCE [LARGE SCALE GENOMIC DNA]</scope>
    <source>
        <strain evidence="9 10">DSM 16460</strain>
    </source>
</reference>
<dbReference type="PANTHER" id="PTHR34975">
    <property type="entry name" value="SPORE GERMINATION PROTEIN A2"/>
    <property type="match status" value="1"/>
</dbReference>
<name>A0ABT9VFZ0_9BACI</name>
<keyword evidence="7 8" id="KW-0472">Membrane</keyword>
<gene>
    <name evidence="9" type="ORF">J2S77_001879</name>
</gene>
<dbReference type="Proteomes" id="UP001224359">
    <property type="component" value="Unassembled WGS sequence"/>
</dbReference>
<dbReference type="NCBIfam" id="TIGR00912">
    <property type="entry name" value="2A0309"/>
    <property type="match status" value="1"/>
</dbReference>
<feature type="transmembrane region" description="Helical" evidence="8">
    <location>
        <begin position="148"/>
        <end position="172"/>
    </location>
</feature>